<dbReference type="EMBL" id="SSTD01006251">
    <property type="protein sequence ID" value="TYK20447.1"/>
    <property type="molecule type" value="Genomic_DNA"/>
</dbReference>
<accession>A0A5D3DA43</accession>
<gene>
    <name evidence="1" type="ORF">E5676_scaffold237G00130</name>
</gene>
<organism evidence="1 2">
    <name type="scientific">Cucumis melo var. makuwa</name>
    <name type="common">Oriental melon</name>
    <dbReference type="NCBI Taxonomy" id="1194695"/>
    <lineage>
        <taxon>Eukaryota</taxon>
        <taxon>Viridiplantae</taxon>
        <taxon>Streptophyta</taxon>
        <taxon>Embryophyta</taxon>
        <taxon>Tracheophyta</taxon>
        <taxon>Spermatophyta</taxon>
        <taxon>Magnoliopsida</taxon>
        <taxon>eudicotyledons</taxon>
        <taxon>Gunneridae</taxon>
        <taxon>Pentapetalae</taxon>
        <taxon>rosids</taxon>
        <taxon>fabids</taxon>
        <taxon>Cucurbitales</taxon>
        <taxon>Cucurbitaceae</taxon>
        <taxon>Benincaseae</taxon>
        <taxon>Cucumis</taxon>
    </lineage>
</organism>
<protein>
    <submittedName>
        <fullName evidence="1">Uncharacterized protein</fullName>
    </submittedName>
</protein>
<proteinExistence type="predicted"/>
<comment type="caution">
    <text evidence="1">The sequence shown here is derived from an EMBL/GenBank/DDBJ whole genome shotgun (WGS) entry which is preliminary data.</text>
</comment>
<dbReference type="AlphaFoldDB" id="A0A5D3DA43"/>
<sequence>MDPISKYDYALGNLVSLRHNNAERFTVLFTYEGGHYGSCNITELVEMFKSYDTVLSVEVDVGGLTKRYFLPAACPGIDIHERRRYTAYNVFDSLKEIKAKGDFMAMGGSIEKKRMKN</sequence>
<dbReference type="Proteomes" id="UP000321947">
    <property type="component" value="Unassembled WGS sequence"/>
</dbReference>
<reference evidence="1 2" key="1">
    <citation type="submission" date="2019-08" db="EMBL/GenBank/DDBJ databases">
        <title>Draft genome sequences of two oriental melons (Cucumis melo L. var makuwa).</title>
        <authorList>
            <person name="Kwon S.-Y."/>
        </authorList>
    </citation>
    <scope>NUCLEOTIDE SEQUENCE [LARGE SCALE GENOMIC DNA]</scope>
    <source>
        <strain evidence="2">cv. Chang Bougi</strain>
        <tissue evidence="1">Leaf</tissue>
    </source>
</reference>
<evidence type="ECO:0000313" key="1">
    <source>
        <dbReference type="EMBL" id="TYK20447.1"/>
    </source>
</evidence>
<evidence type="ECO:0000313" key="2">
    <source>
        <dbReference type="Proteomes" id="UP000321947"/>
    </source>
</evidence>
<name>A0A5D3DA43_CUCMM</name>